<accession>A0ABT4CU68</accession>
<dbReference type="Pfam" id="PF00239">
    <property type="entry name" value="Resolvase"/>
    <property type="match status" value="1"/>
</dbReference>
<dbReference type="EMBL" id="JAPQES010000007">
    <property type="protein sequence ID" value="MCY6372602.1"/>
    <property type="molecule type" value="Genomic_DNA"/>
</dbReference>
<sequence length="50" mass="5695">MTEPFDTSSPSGRFIITMLAGIADLERETILERMCMVQIELYVMENALKV</sequence>
<dbReference type="SUPFAM" id="SSF53041">
    <property type="entry name" value="Resolvase-like"/>
    <property type="match status" value="1"/>
</dbReference>
<dbReference type="Gene3D" id="6.10.250.10">
    <property type="match status" value="1"/>
</dbReference>
<dbReference type="RefSeq" id="WP_268051612.1">
    <property type="nucleotide sequence ID" value="NZ_JAPQES010000007.1"/>
</dbReference>
<feature type="domain" description="Resolvase/invertase-type recombinase catalytic" evidence="1">
    <location>
        <begin position="2"/>
        <end position="34"/>
    </location>
</feature>
<protein>
    <submittedName>
        <fullName evidence="2">Recombinase family protein</fullName>
    </submittedName>
</protein>
<name>A0ABT4CU68_9CLOT</name>
<evidence type="ECO:0000313" key="2">
    <source>
        <dbReference type="EMBL" id="MCY6372602.1"/>
    </source>
</evidence>
<gene>
    <name evidence="2" type="ORF">OXH55_18390</name>
</gene>
<keyword evidence="3" id="KW-1185">Reference proteome</keyword>
<evidence type="ECO:0000313" key="3">
    <source>
        <dbReference type="Proteomes" id="UP001079657"/>
    </source>
</evidence>
<proteinExistence type="predicted"/>
<dbReference type="InterPro" id="IPR036162">
    <property type="entry name" value="Resolvase-like_N_sf"/>
</dbReference>
<dbReference type="Proteomes" id="UP001079657">
    <property type="component" value="Unassembled WGS sequence"/>
</dbReference>
<evidence type="ECO:0000259" key="1">
    <source>
        <dbReference type="Pfam" id="PF00239"/>
    </source>
</evidence>
<organism evidence="2 3">
    <name type="scientific">Clostridium ganghwense</name>
    <dbReference type="NCBI Taxonomy" id="312089"/>
    <lineage>
        <taxon>Bacteria</taxon>
        <taxon>Bacillati</taxon>
        <taxon>Bacillota</taxon>
        <taxon>Clostridia</taxon>
        <taxon>Eubacteriales</taxon>
        <taxon>Clostridiaceae</taxon>
        <taxon>Clostridium</taxon>
    </lineage>
</organism>
<reference evidence="2" key="1">
    <citation type="submission" date="2022-12" db="EMBL/GenBank/DDBJ databases">
        <authorList>
            <person name="Wang J."/>
        </authorList>
    </citation>
    <scope>NUCLEOTIDE SEQUENCE</scope>
    <source>
        <strain evidence="2">HY-42-06</strain>
    </source>
</reference>
<comment type="caution">
    <text evidence="2">The sequence shown here is derived from an EMBL/GenBank/DDBJ whole genome shotgun (WGS) entry which is preliminary data.</text>
</comment>
<dbReference type="InterPro" id="IPR006119">
    <property type="entry name" value="Resolv_N"/>
</dbReference>